<dbReference type="Proteomes" id="UP000054248">
    <property type="component" value="Unassembled WGS sequence"/>
</dbReference>
<dbReference type="OrthoDB" id="2535907at2759"/>
<protein>
    <recommendedName>
        <fullName evidence="3">Mediator complex subunit 16</fullName>
    </recommendedName>
</protein>
<organism evidence="1 2">
    <name type="scientific">Tulasnella calospora MUT 4182</name>
    <dbReference type="NCBI Taxonomy" id="1051891"/>
    <lineage>
        <taxon>Eukaryota</taxon>
        <taxon>Fungi</taxon>
        <taxon>Dikarya</taxon>
        <taxon>Basidiomycota</taxon>
        <taxon>Agaricomycotina</taxon>
        <taxon>Agaricomycetes</taxon>
        <taxon>Cantharellales</taxon>
        <taxon>Tulasnellaceae</taxon>
        <taxon>Tulasnella</taxon>
    </lineage>
</organism>
<gene>
    <name evidence="1" type="ORF">M407DRAFT_22137</name>
</gene>
<keyword evidence="2" id="KW-1185">Reference proteome</keyword>
<sequence>MTVLADTSLNRKGKEKEVDPASLPALHWSLGWEQVQALVSDNRQALAWLNNGLVLSAHASLARICARFVHATPTTPSTTFEFPDPQVDLSPYGPPTVISAFQGSSKDCWVYAYFPPATEMLNGGDGLACVWDCQPMIGMVTVMSWWLVKKGSAPVAAKWVGQPRDWFVDLDKKEPQRERPLGPVFVKAPMLLLVTESNHAEMVYRPDRPPHQFAVLKASLQSTSIYLAGETVADESPVGPGGTRICTKAAIGLGSDSESIIVATVSRLVPHAGSSPGGLDILSMTGELEIPSIAGPSSKNVENQLSLEEWGEEQAIALCEVRINTEADLIALETYPLSPINLHWPTEPSSTTALGHSSGDSQPVRQLIHLEFGNLVPPAVDKAPESGKSDDIDMADLFEAKPEEEDSVLQLVASFVEFKDFSSPPRSILKQWRLRRSTSEELEEIGGALDPDAPDWLIKQGPTRFFDSALVSMVRTLPGVDAYHLYAAFMRCSGKVAAGRTEAIIGSVKVLDLDLEDDPEFGETLIPAQRNTLGETVPSILAHSPNRALLALGFSSAVEHLTFVRMPQRQSSPSETNTHLMGISLAENLVLARLRNSEATDIYLAFWTGFKKEDANQGDEASAAAQLLQEAWSILNPKPAKKYEQEKAGIATSSAEIGDNGTIDWQLMGLTLGLYRSCPNPTVAERWVAANTMIRLQVMRESFADLTPVSGGQTDPDQTATKQLVALTSEAVELTETLLREAIVWEAWRECGSSIKAEEPRTSGPVPAFILLSLVHRHTAKLFQDVLNSIIRFGQRLVGFNNPARRLVAGMLGDSKMEFRSVIDTHNTLQEKCTAQMQGLPRALWFLRFSTFSLSIPPELMPILNTLTEGFAQKAGLVHKMSLLVPSLEYPILDTEEKKAALQAAKLRHPGRPANAASPLAKICLRCGAERNVRLHDLMSLTLYGAFERHWRYQCSCGGRWLVKSAT</sequence>
<name>A0A0C3QLX1_9AGAM</name>
<accession>A0A0C3QLX1</accession>
<dbReference type="EMBL" id="KN822991">
    <property type="protein sequence ID" value="KIO28711.1"/>
    <property type="molecule type" value="Genomic_DNA"/>
</dbReference>
<reference evidence="1 2" key="1">
    <citation type="submission" date="2014-04" db="EMBL/GenBank/DDBJ databases">
        <authorList>
            <consortium name="DOE Joint Genome Institute"/>
            <person name="Kuo A."/>
            <person name="Girlanda M."/>
            <person name="Perotto S."/>
            <person name="Kohler A."/>
            <person name="Nagy L.G."/>
            <person name="Floudas D."/>
            <person name="Copeland A."/>
            <person name="Barry K.W."/>
            <person name="Cichocki N."/>
            <person name="Veneault-Fourrey C."/>
            <person name="LaButti K."/>
            <person name="Lindquist E.A."/>
            <person name="Lipzen A."/>
            <person name="Lundell T."/>
            <person name="Morin E."/>
            <person name="Murat C."/>
            <person name="Sun H."/>
            <person name="Tunlid A."/>
            <person name="Henrissat B."/>
            <person name="Grigoriev I.V."/>
            <person name="Hibbett D.S."/>
            <person name="Martin F."/>
            <person name="Nordberg H.P."/>
            <person name="Cantor M.N."/>
            <person name="Hua S.X."/>
        </authorList>
    </citation>
    <scope>NUCLEOTIDE SEQUENCE [LARGE SCALE GENOMIC DNA]</scope>
    <source>
        <strain evidence="1 2">MUT 4182</strain>
    </source>
</reference>
<reference evidence="2" key="2">
    <citation type="submission" date="2015-01" db="EMBL/GenBank/DDBJ databases">
        <title>Evolutionary Origins and Diversification of the Mycorrhizal Mutualists.</title>
        <authorList>
            <consortium name="DOE Joint Genome Institute"/>
            <consortium name="Mycorrhizal Genomics Consortium"/>
            <person name="Kohler A."/>
            <person name="Kuo A."/>
            <person name="Nagy L.G."/>
            <person name="Floudas D."/>
            <person name="Copeland A."/>
            <person name="Barry K.W."/>
            <person name="Cichocki N."/>
            <person name="Veneault-Fourrey C."/>
            <person name="LaButti K."/>
            <person name="Lindquist E.A."/>
            <person name="Lipzen A."/>
            <person name="Lundell T."/>
            <person name="Morin E."/>
            <person name="Murat C."/>
            <person name="Riley R."/>
            <person name="Ohm R."/>
            <person name="Sun H."/>
            <person name="Tunlid A."/>
            <person name="Henrissat B."/>
            <person name="Grigoriev I.V."/>
            <person name="Hibbett D.S."/>
            <person name="Martin F."/>
        </authorList>
    </citation>
    <scope>NUCLEOTIDE SEQUENCE [LARGE SCALE GENOMIC DNA]</scope>
    <source>
        <strain evidence="2">MUT 4182</strain>
    </source>
</reference>
<dbReference type="HOGENOM" id="CLU_306338_0_0_1"/>
<evidence type="ECO:0000313" key="2">
    <source>
        <dbReference type="Proteomes" id="UP000054248"/>
    </source>
</evidence>
<dbReference type="STRING" id="1051891.A0A0C3QLX1"/>
<proteinExistence type="predicted"/>
<evidence type="ECO:0008006" key="3">
    <source>
        <dbReference type="Google" id="ProtNLM"/>
    </source>
</evidence>
<dbReference type="AlphaFoldDB" id="A0A0C3QLX1"/>
<evidence type="ECO:0000313" key="1">
    <source>
        <dbReference type="EMBL" id="KIO28711.1"/>
    </source>
</evidence>